<sequence>MSNSHYLRAFLSLAVFFCVQLSRATPTKRSVAGPAVNVNFPDPALIWVASENLWFAFATNGAGHNVQLATSPDFVKWTVVNTDPLPMVATWASQSASNVWAPMVVQIADGSFVMYYSAQNASNAAAHCVGAATSKTIRGPYTPIQATIACPLSQGGAIEAGGFQASDGTLYVVYKIDGNSIAHGGSCNNDVAPIVSTPIMLQKVAADGHTVVGSPVQILDRGTADGPLVEAPSLVFINNVFFLFFSSGCYADTSYDLSYATATSVTGPYTKSTTPLLVTGTDGLRAPGSATVAKDGSKLVFHAYLGADINSGRGMWTGIPTFNGHTVTL</sequence>
<dbReference type="Pfam" id="PF04616">
    <property type="entry name" value="Glyco_hydro_43"/>
    <property type="match status" value="1"/>
</dbReference>
<dbReference type="Proteomes" id="UP001218188">
    <property type="component" value="Unassembled WGS sequence"/>
</dbReference>
<keyword evidence="2 5" id="KW-0378">Hydrolase</keyword>
<dbReference type="AlphaFoldDB" id="A0AAD6TJT8"/>
<feature type="signal peptide" evidence="6">
    <location>
        <begin position="1"/>
        <end position="24"/>
    </location>
</feature>
<protein>
    <submittedName>
        <fullName evidence="7">Endo-arabinase</fullName>
    </submittedName>
</protein>
<gene>
    <name evidence="7" type="ORF">C8F04DRAFT_1174139</name>
</gene>
<dbReference type="Gene3D" id="2.115.10.20">
    <property type="entry name" value="Glycosyl hydrolase domain, family 43"/>
    <property type="match status" value="1"/>
</dbReference>
<comment type="similarity">
    <text evidence="1 5">Belongs to the glycosyl hydrolase 43 family.</text>
</comment>
<dbReference type="EMBL" id="JARJCM010000005">
    <property type="protein sequence ID" value="KAJ7045162.1"/>
    <property type="molecule type" value="Genomic_DNA"/>
</dbReference>
<evidence type="ECO:0000313" key="7">
    <source>
        <dbReference type="EMBL" id="KAJ7045162.1"/>
    </source>
</evidence>
<evidence type="ECO:0000256" key="5">
    <source>
        <dbReference type="RuleBase" id="RU361187"/>
    </source>
</evidence>
<dbReference type="CDD" id="cd08999">
    <property type="entry name" value="GH43_ABN-like"/>
    <property type="match status" value="1"/>
</dbReference>
<dbReference type="InterPro" id="IPR051795">
    <property type="entry name" value="Glycosyl_Hydrlase_43"/>
</dbReference>
<evidence type="ECO:0000313" key="8">
    <source>
        <dbReference type="Proteomes" id="UP001218188"/>
    </source>
</evidence>
<comment type="caution">
    <text evidence="7">The sequence shown here is derived from an EMBL/GenBank/DDBJ whole genome shotgun (WGS) entry which is preliminary data.</text>
</comment>
<dbReference type="InterPro" id="IPR023296">
    <property type="entry name" value="Glyco_hydro_beta-prop_sf"/>
</dbReference>
<evidence type="ECO:0000256" key="1">
    <source>
        <dbReference type="ARBA" id="ARBA00009865"/>
    </source>
</evidence>
<dbReference type="GO" id="GO:0005975">
    <property type="term" value="P:carbohydrate metabolic process"/>
    <property type="evidence" value="ECO:0007669"/>
    <property type="project" value="InterPro"/>
</dbReference>
<evidence type="ECO:0000256" key="6">
    <source>
        <dbReference type="SAM" id="SignalP"/>
    </source>
</evidence>
<dbReference type="GO" id="GO:0004553">
    <property type="term" value="F:hydrolase activity, hydrolyzing O-glycosyl compounds"/>
    <property type="evidence" value="ECO:0007669"/>
    <property type="project" value="InterPro"/>
</dbReference>
<evidence type="ECO:0000256" key="2">
    <source>
        <dbReference type="ARBA" id="ARBA00022801"/>
    </source>
</evidence>
<feature type="active site" description="Proton acceptor" evidence="4">
    <location>
        <position position="42"/>
    </location>
</feature>
<keyword evidence="8" id="KW-1185">Reference proteome</keyword>
<evidence type="ECO:0000256" key="4">
    <source>
        <dbReference type="PIRSR" id="PIRSR606710-1"/>
    </source>
</evidence>
<feature type="active site" description="Proton donor" evidence="4">
    <location>
        <position position="230"/>
    </location>
</feature>
<keyword evidence="3 5" id="KW-0326">Glycosidase</keyword>
<dbReference type="SUPFAM" id="SSF75005">
    <property type="entry name" value="Arabinanase/levansucrase/invertase"/>
    <property type="match status" value="1"/>
</dbReference>
<evidence type="ECO:0000256" key="3">
    <source>
        <dbReference type="ARBA" id="ARBA00023295"/>
    </source>
</evidence>
<dbReference type="PANTHER" id="PTHR42812:SF5">
    <property type="entry name" value="ENDO-ARABINASE"/>
    <property type="match status" value="1"/>
</dbReference>
<name>A0AAD6TJT8_9AGAR</name>
<accession>A0AAD6TJT8</accession>
<feature type="chain" id="PRO_5042269111" evidence="6">
    <location>
        <begin position="25"/>
        <end position="329"/>
    </location>
</feature>
<keyword evidence="6" id="KW-0732">Signal</keyword>
<proteinExistence type="inferred from homology"/>
<dbReference type="PANTHER" id="PTHR42812">
    <property type="entry name" value="BETA-XYLOSIDASE"/>
    <property type="match status" value="1"/>
</dbReference>
<dbReference type="InterPro" id="IPR006710">
    <property type="entry name" value="Glyco_hydro_43"/>
</dbReference>
<organism evidence="7 8">
    <name type="scientific">Mycena alexandri</name>
    <dbReference type="NCBI Taxonomy" id="1745969"/>
    <lineage>
        <taxon>Eukaryota</taxon>
        <taxon>Fungi</taxon>
        <taxon>Dikarya</taxon>
        <taxon>Basidiomycota</taxon>
        <taxon>Agaricomycotina</taxon>
        <taxon>Agaricomycetes</taxon>
        <taxon>Agaricomycetidae</taxon>
        <taxon>Agaricales</taxon>
        <taxon>Marasmiineae</taxon>
        <taxon>Mycenaceae</taxon>
        <taxon>Mycena</taxon>
    </lineage>
</organism>
<reference evidence="7" key="1">
    <citation type="submission" date="2023-03" db="EMBL/GenBank/DDBJ databases">
        <title>Massive genome expansion in bonnet fungi (Mycena s.s.) driven by repeated elements and novel gene families across ecological guilds.</title>
        <authorList>
            <consortium name="Lawrence Berkeley National Laboratory"/>
            <person name="Harder C.B."/>
            <person name="Miyauchi S."/>
            <person name="Viragh M."/>
            <person name="Kuo A."/>
            <person name="Thoen E."/>
            <person name="Andreopoulos B."/>
            <person name="Lu D."/>
            <person name="Skrede I."/>
            <person name="Drula E."/>
            <person name="Henrissat B."/>
            <person name="Morin E."/>
            <person name="Kohler A."/>
            <person name="Barry K."/>
            <person name="LaButti K."/>
            <person name="Morin E."/>
            <person name="Salamov A."/>
            <person name="Lipzen A."/>
            <person name="Mereny Z."/>
            <person name="Hegedus B."/>
            <person name="Baldrian P."/>
            <person name="Stursova M."/>
            <person name="Weitz H."/>
            <person name="Taylor A."/>
            <person name="Grigoriev I.V."/>
            <person name="Nagy L.G."/>
            <person name="Martin F."/>
            <person name="Kauserud H."/>
        </authorList>
    </citation>
    <scope>NUCLEOTIDE SEQUENCE</scope>
    <source>
        <strain evidence="7">CBHHK200</strain>
    </source>
</reference>